<dbReference type="PANTHER" id="PTHR47505:SF1">
    <property type="entry name" value="DNA UTILIZATION PROTEIN YHGH"/>
    <property type="match status" value="1"/>
</dbReference>
<evidence type="ECO:0000259" key="2">
    <source>
        <dbReference type="Pfam" id="PF00156"/>
    </source>
</evidence>
<dbReference type="OrthoDB" id="9779910at2"/>
<protein>
    <submittedName>
        <fullName evidence="3">Phosphoribosyltransferase</fullName>
    </submittedName>
</protein>
<keyword evidence="3" id="KW-0328">Glycosyltransferase</keyword>
<evidence type="ECO:0000313" key="3">
    <source>
        <dbReference type="EMBL" id="AEB99329.1"/>
    </source>
</evidence>
<dbReference type="CDD" id="cd06223">
    <property type="entry name" value="PRTases_typeI"/>
    <property type="match status" value="1"/>
</dbReference>
<comment type="similarity">
    <text evidence="1">Belongs to the ComF/GntX family.</text>
</comment>
<dbReference type="RefSeq" id="WP_013740559.1">
    <property type="nucleotide sequence ID" value="NC_015437.1"/>
</dbReference>
<sequence length="229" mass="24351">MRGAAWLAALADAVSSVVFPARCPACGAYCERRGGWCAPCLSRTVRPHRLALSAEALAALDDAWAVGFYGGALGTLIRDLKYRGRRGVLPYIHAALAAAKLPEQFLVADLAVYVPLHEAREKERGFNQAELIFAEWLKAKVIPVRPLLTRMRSTVPQYGLGEKERRKNVRGAFSLSEAGKGGAGEIAGKSIVLLDDILTTGATLTSCAAVLKKAGAGSVYALALASDRS</sequence>
<feature type="domain" description="Phosphoribosyltransferase" evidence="2">
    <location>
        <begin position="159"/>
        <end position="226"/>
    </location>
</feature>
<proteinExistence type="inferred from homology"/>
<dbReference type="KEGG" id="ssg:Selsp_0356"/>
<evidence type="ECO:0000313" key="4">
    <source>
        <dbReference type="Proteomes" id="UP000011124"/>
    </source>
</evidence>
<dbReference type="Gene3D" id="3.40.50.2020">
    <property type="match status" value="1"/>
</dbReference>
<dbReference type="Pfam" id="PF00156">
    <property type="entry name" value="Pribosyltran"/>
    <property type="match status" value="1"/>
</dbReference>
<dbReference type="HOGENOM" id="CLU_054549_1_0_9"/>
<dbReference type="SUPFAM" id="SSF53271">
    <property type="entry name" value="PRTase-like"/>
    <property type="match status" value="1"/>
</dbReference>
<keyword evidence="4" id="KW-1185">Reference proteome</keyword>
<gene>
    <name evidence="3" type="ordered locus">Selsp_0356</name>
</gene>
<dbReference type="EMBL" id="CP002637">
    <property type="protein sequence ID" value="AEB99329.1"/>
    <property type="molecule type" value="Genomic_DNA"/>
</dbReference>
<name>F4EYC2_SELS3</name>
<organism evidence="3 4">
    <name type="scientific">Selenomonas sputigena (strain ATCC 35185 / DSM 20758 / CCUG 44933 / VPI D19B-28)</name>
    <dbReference type="NCBI Taxonomy" id="546271"/>
    <lineage>
        <taxon>Bacteria</taxon>
        <taxon>Bacillati</taxon>
        <taxon>Bacillota</taxon>
        <taxon>Negativicutes</taxon>
        <taxon>Selenomonadales</taxon>
        <taxon>Selenomonadaceae</taxon>
        <taxon>Selenomonas</taxon>
    </lineage>
</organism>
<keyword evidence="3" id="KW-0808">Transferase</keyword>
<dbReference type="InterPro" id="IPR029057">
    <property type="entry name" value="PRTase-like"/>
</dbReference>
<dbReference type="InterPro" id="IPR051910">
    <property type="entry name" value="ComF/GntX_DNA_util-trans"/>
</dbReference>
<dbReference type="PANTHER" id="PTHR47505">
    <property type="entry name" value="DNA UTILIZATION PROTEIN YHGH"/>
    <property type="match status" value="1"/>
</dbReference>
<dbReference type="Proteomes" id="UP000011124">
    <property type="component" value="Chromosome"/>
</dbReference>
<evidence type="ECO:0000256" key="1">
    <source>
        <dbReference type="ARBA" id="ARBA00008007"/>
    </source>
</evidence>
<accession>F4EYC2</accession>
<dbReference type="GO" id="GO:0016757">
    <property type="term" value="F:glycosyltransferase activity"/>
    <property type="evidence" value="ECO:0007669"/>
    <property type="project" value="UniProtKB-KW"/>
</dbReference>
<dbReference type="InterPro" id="IPR000836">
    <property type="entry name" value="PRTase_dom"/>
</dbReference>
<reference evidence="3 4" key="1">
    <citation type="submission" date="2011-04" db="EMBL/GenBank/DDBJ databases">
        <title>The complete genome of Selenomonas sputigena DSM 20758.</title>
        <authorList>
            <consortium name="US DOE Joint Genome Institute (JGI-PGF)"/>
            <person name="Lucas S."/>
            <person name="Copeland A."/>
            <person name="Lapidus A."/>
            <person name="Bruce D."/>
            <person name="Goodwin L."/>
            <person name="Pitluck S."/>
            <person name="Peters L."/>
            <person name="Kyrpides N."/>
            <person name="Mavromatis K."/>
            <person name="Ivanova N."/>
            <person name="Ovchinnikova G."/>
            <person name="Teshima H."/>
            <person name="Detter J.C."/>
            <person name="Tapia R."/>
            <person name="Han C."/>
            <person name="Land M."/>
            <person name="Hauser L."/>
            <person name="Markowitz V."/>
            <person name="Cheng J.-F."/>
            <person name="Hugenholtz P."/>
            <person name="Woyke T."/>
            <person name="Wu D."/>
            <person name="Gronow S."/>
            <person name="Wellnitz S."/>
            <person name="Schneider S."/>
            <person name="Klenk H.-P."/>
            <person name="Eisen J.A."/>
        </authorList>
    </citation>
    <scope>NUCLEOTIDE SEQUENCE [LARGE SCALE GENOMIC DNA]</scope>
    <source>
        <strain evidence="4">ATCC 35185 / DSM 20758 / VPI D19B-28</strain>
    </source>
</reference>
<dbReference type="AlphaFoldDB" id="F4EYC2"/>